<evidence type="ECO:0000313" key="1">
    <source>
        <dbReference type="EMBL" id="RDV13306.1"/>
    </source>
</evidence>
<protein>
    <submittedName>
        <fullName evidence="1">Uncharacterized protein</fullName>
    </submittedName>
</protein>
<organism evidence="1 2">
    <name type="scientific">Pontibacter diazotrophicus</name>
    <dbReference type="NCBI Taxonomy" id="1400979"/>
    <lineage>
        <taxon>Bacteria</taxon>
        <taxon>Pseudomonadati</taxon>
        <taxon>Bacteroidota</taxon>
        <taxon>Cytophagia</taxon>
        <taxon>Cytophagales</taxon>
        <taxon>Hymenobacteraceae</taxon>
        <taxon>Pontibacter</taxon>
    </lineage>
</organism>
<dbReference type="AlphaFoldDB" id="A0A3D8L7N9"/>
<reference evidence="2" key="1">
    <citation type="submission" date="2018-08" db="EMBL/GenBank/DDBJ databases">
        <authorList>
            <person name="Liu Z.-W."/>
            <person name="Du Z.-J."/>
        </authorList>
    </citation>
    <scope>NUCLEOTIDE SEQUENCE [LARGE SCALE GENOMIC DNA]</scope>
    <source>
        <strain evidence="2">H4X</strain>
    </source>
</reference>
<dbReference type="EMBL" id="QRGR01000025">
    <property type="protein sequence ID" value="RDV13306.1"/>
    <property type="molecule type" value="Genomic_DNA"/>
</dbReference>
<dbReference type="Proteomes" id="UP000256708">
    <property type="component" value="Unassembled WGS sequence"/>
</dbReference>
<proteinExistence type="predicted"/>
<keyword evidence="2" id="KW-1185">Reference proteome</keyword>
<comment type="caution">
    <text evidence="1">The sequence shown here is derived from an EMBL/GenBank/DDBJ whole genome shotgun (WGS) entry which is preliminary data.</text>
</comment>
<accession>A0A3D8L7N9</accession>
<gene>
    <name evidence="1" type="ORF">DXT99_20000</name>
</gene>
<name>A0A3D8L7N9_9BACT</name>
<evidence type="ECO:0000313" key="2">
    <source>
        <dbReference type="Proteomes" id="UP000256708"/>
    </source>
</evidence>
<sequence>MQIGNSDFYNDLLFYHKASLSGLLTATNTFSLPYLILAAASKTFISASWANIHFLLYTLEIPVFV</sequence>